<feature type="region of interest" description="Disordered" evidence="1">
    <location>
        <begin position="1446"/>
        <end position="1468"/>
    </location>
</feature>
<accession>A0A6A6RGV0</accession>
<proteinExistence type="predicted"/>
<evidence type="ECO:0000313" key="2">
    <source>
        <dbReference type="EMBL" id="KAF2634277.1"/>
    </source>
</evidence>
<feature type="compositionally biased region" description="Acidic residues" evidence="1">
    <location>
        <begin position="1288"/>
        <end position="1298"/>
    </location>
</feature>
<feature type="compositionally biased region" description="Acidic residues" evidence="1">
    <location>
        <begin position="647"/>
        <end position="657"/>
    </location>
</feature>
<feature type="compositionally biased region" description="Basic and acidic residues" evidence="1">
    <location>
        <begin position="1153"/>
        <end position="1164"/>
    </location>
</feature>
<sequence>PTPKPWPIDFFPVKNLSSTSVKVVRPTPKPWPIDLFSADGLLSTSAKVIKPTPRPWPADAPLKHSSSTLVVFIKPTPKPWPVNVPAPDPDNDLPIRADLDEPLPTPEVSKPTLESLPINEISEIIYEDGDPNEEDFIAPSFTHLWEPLETLSPSVDPPNLLDSKGAFVSPGTIDKENVDISDIPNWYNWELVDDYGLPDTFADDTVLTSSFEEENSNLPPSFNPVIIEDYFPGKGPRVPGQLKTLDWVMFDPAAKRVHAAPVKPDSTISEDRVPGTTPNLPVAFNPLDWDPEPTSPKAFIGSTPVVPAQGVWNTEGKIDNFPSALPLPKSSKTDTDLEDPTANLPVLNGLLSKLSRPSRPLDENTAIVPPHLQPSTAFPLPLPTSSALNLWDTLGDNLQGQLLALASNLPEPLSEYAAAEPVVPVPDPAGVDLPLTPGLEKADTSQAIGGVLGFLDENTRDKLFDLLAPATATVASVAGRQQVPGDANDALPSGEPNLADVTDIPLYGPVSSNYPVSIGGVENNIILDEADWIDKSPYVLEPSSSTVLNIPSIDPLDKTDAPTITIPNGPTSVDETAAPLASNLPLTEPFEETDTTQAISNILGSLDKETVDYLANLLKTAVDDTEAVPATQDDPYTDEKPWSWEELPFDDGDEEDTASAATEATVVDATKRARKRSSRQANSWEQLSSHLKPSTKSYLDSLIEELPPLASKFGSLITKGIPLETLNNIQSAVGVIAEQKSYAIPESDRAALIDYMTDSKSMGFSMTSLGQLLFTAKVAPALSDLIIKAGAYSEVVPKDRTEKGRGEVMDALKAVWTQLAEPDDSTEAADTKKRGINSSGLKLKARQSSPVDVQDAKDFIEQQLYTLCPSLENDTNPTTELIANLEDPTADFQTSLARFQNALKAYTAKLDACSFKVKAYAVKLKALADPEYLKEHGVEAEAARTKRQEVTGNTAFDDYLKQKDGTTLAKWQYGILSKEEREELFKKTEEAKKAAASAAAVPEAHVALPNPPPRLPSPSPLNTPLSGPEVNVPVSPADPNVLLAQYQDVIKKIEDLLETLKTSNSVSTPSISSSSVSILANGPFEAPIKSTVESVSLVSSPALPTSLDTTGPISIHSTPEELNLPTDSASIPDPIDSDELLSITKNRVRRHAREFNSPKGDKSKSSIPAEILGKHGTLDPYGMLGPQIPEEEAKEDSDSKATSNSTLKKLPDSSDEDYKWSYEDLDDSSTSTTSPELEKIPTLDPFGQLGPQVPGSGDDAEDDTPTYKDFIPDDEEPGPEDFTPSTSDTDDQMEESSEDAPSPELANIPQLDPFGQLGPQVPDPTKSNTSAENKTDHAPSFDGLDEKSESDPSPELANIPPLDPFGQLGPQVAAKGSKTRLDDPPTDDESIIDFIEELAESRKGPDPRVYEDDGDNDEVSYFGDDDFGDEGGLGLPFLSQIKKGKKEKEKDGYGISRHADEDAEMWED</sequence>
<feature type="compositionally biased region" description="Low complexity" evidence="1">
    <location>
        <begin position="658"/>
        <end position="668"/>
    </location>
</feature>
<feature type="region of interest" description="Disordered" evidence="1">
    <location>
        <begin position="1113"/>
        <end position="1137"/>
    </location>
</feature>
<reference evidence="2" key="1">
    <citation type="journal article" date="2020" name="Stud. Mycol.">
        <title>101 Dothideomycetes genomes: a test case for predicting lifestyles and emergence of pathogens.</title>
        <authorList>
            <person name="Haridas S."/>
            <person name="Albert R."/>
            <person name="Binder M."/>
            <person name="Bloem J."/>
            <person name="Labutti K."/>
            <person name="Salamov A."/>
            <person name="Andreopoulos B."/>
            <person name="Baker S."/>
            <person name="Barry K."/>
            <person name="Bills G."/>
            <person name="Bluhm B."/>
            <person name="Cannon C."/>
            <person name="Castanera R."/>
            <person name="Culley D."/>
            <person name="Daum C."/>
            <person name="Ezra D."/>
            <person name="Gonzalez J."/>
            <person name="Henrissat B."/>
            <person name="Kuo A."/>
            <person name="Liang C."/>
            <person name="Lipzen A."/>
            <person name="Lutzoni F."/>
            <person name="Magnuson J."/>
            <person name="Mondo S."/>
            <person name="Nolan M."/>
            <person name="Ohm R."/>
            <person name="Pangilinan J."/>
            <person name="Park H.-J."/>
            <person name="Ramirez L."/>
            <person name="Alfaro M."/>
            <person name="Sun H."/>
            <person name="Tritt A."/>
            <person name="Yoshinaga Y."/>
            <person name="Zwiers L.-H."/>
            <person name="Turgeon B."/>
            <person name="Goodwin S."/>
            <person name="Spatafora J."/>
            <person name="Crous P."/>
            <person name="Grigoriev I."/>
        </authorList>
    </citation>
    <scope>NUCLEOTIDE SEQUENCE</scope>
    <source>
        <strain evidence="2">CBS 473.64</strain>
    </source>
</reference>
<evidence type="ECO:0000313" key="3">
    <source>
        <dbReference type="Proteomes" id="UP000799753"/>
    </source>
</evidence>
<feature type="compositionally biased region" description="Pro residues" evidence="1">
    <location>
        <begin position="1009"/>
        <end position="1021"/>
    </location>
</feature>
<gene>
    <name evidence="2" type="ORF">P280DRAFT_280800</name>
</gene>
<evidence type="ECO:0000256" key="1">
    <source>
        <dbReference type="SAM" id="MobiDB-lite"/>
    </source>
</evidence>
<feature type="non-terminal residue" evidence="2">
    <location>
        <position position="1"/>
    </location>
</feature>
<dbReference type="Proteomes" id="UP000799753">
    <property type="component" value="Unassembled WGS sequence"/>
</dbReference>
<feature type="region of interest" description="Disordered" evidence="1">
    <location>
        <begin position="87"/>
        <end position="111"/>
    </location>
</feature>
<name>A0A6A6RGV0_9PLEO</name>
<feature type="compositionally biased region" description="Acidic residues" evidence="1">
    <location>
        <begin position="1384"/>
        <end position="1398"/>
    </location>
</feature>
<feature type="compositionally biased region" description="Basic and acidic residues" evidence="1">
    <location>
        <begin position="1446"/>
        <end position="1460"/>
    </location>
</feature>
<protein>
    <submittedName>
        <fullName evidence="2">Uncharacterized protein</fullName>
    </submittedName>
</protein>
<feature type="region of interest" description="Disordered" evidence="1">
    <location>
        <begin position="1149"/>
        <end position="1430"/>
    </location>
</feature>
<feature type="compositionally biased region" description="Acidic residues" evidence="1">
    <location>
        <begin position="1412"/>
        <end position="1429"/>
    </location>
</feature>
<dbReference type="EMBL" id="MU006844">
    <property type="protein sequence ID" value="KAF2634277.1"/>
    <property type="molecule type" value="Genomic_DNA"/>
</dbReference>
<feature type="compositionally biased region" description="Basic and acidic residues" evidence="1">
    <location>
        <begin position="1333"/>
        <end position="1350"/>
    </location>
</feature>
<keyword evidence="3" id="KW-1185">Reference proteome</keyword>
<feature type="compositionally biased region" description="Basic and acidic residues" evidence="1">
    <location>
        <begin position="1209"/>
        <end position="1222"/>
    </location>
</feature>
<feature type="compositionally biased region" description="Basic and acidic residues" evidence="1">
    <location>
        <begin position="1399"/>
        <end position="1411"/>
    </location>
</feature>
<feature type="region of interest" description="Disordered" evidence="1">
    <location>
        <begin position="626"/>
        <end position="688"/>
    </location>
</feature>
<feature type="compositionally biased region" description="Polar residues" evidence="1">
    <location>
        <begin position="679"/>
        <end position="688"/>
    </location>
</feature>
<feature type="region of interest" description="Disordered" evidence="1">
    <location>
        <begin position="998"/>
        <end position="1027"/>
    </location>
</feature>
<organism evidence="2 3">
    <name type="scientific">Massarina eburnea CBS 473.64</name>
    <dbReference type="NCBI Taxonomy" id="1395130"/>
    <lineage>
        <taxon>Eukaryota</taxon>
        <taxon>Fungi</taxon>
        <taxon>Dikarya</taxon>
        <taxon>Ascomycota</taxon>
        <taxon>Pezizomycotina</taxon>
        <taxon>Dothideomycetes</taxon>
        <taxon>Pleosporomycetidae</taxon>
        <taxon>Pleosporales</taxon>
        <taxon>Massarineae</taxon>
        <taxon>Massarinaceae</taxon>
        <taxon>Massarina</taxon>
    </lineage>
</organism>